<keyword evidence="5" id="KW-0653">Protein transport</keyword>
<dbReference type="InterPro" id="IPR036903">
    <property type="entry name" value="Nup98_auto-Pept-S59_dom_sf"/>
</dbReference>
<keyword evidence="11" id="KW-1185">Reference proteome</keyword>
<dbReference type="InterPro" id="IPR037665">
    <property type="entry name" value="Nucleoporin_S59-like"/>
</dbReference>
<dbReference type="InterPro" id="IPR007230">
    <property type="entry name" value="Nup98_auto-Pept-S59_dom"/>
</dbReference>
<dbReference type="PROSITE" id="PS51434">
    <property type="entry name" value="NUP_C"/>
    <property type="match status" value="1"/>
</dbReference>
<dbReference type="GeneID" id="20652460"/>
<reference evidence="10 11" key="1">
    <citation type="journal article" date="2006" name="Science">
        <title>Phytophthora genome sequences uncover evolutionary origins and mechanisms of pathogenesis.</title>
        <authorList>
            <person name="Tyler B.M."/>
            <person name="Tripathy S."/>
            <person name="Zhang X."/>
            <person name="Dehal P."/>
            <person name="Jiang R.H."/>
            <person name="Aerts A."/>
            <person name="Arredondo F.D."/>
            <person name="Baxter L."/>
            <person name="Bensasson D."/>
            <person name="Beynon J.L."/>
            <person name="Chapman J."/>
            <person name="Damasceno C.M."/>
            <person name="Dorrance A.E."/>
            <person name="Dou D."/>
            <person name="Dickerman A.W."/>
            <person name="Dubchak I.L."/>
            <person name="Garbelotto M."/>
            <person name="Gijzen M."/>
            <person name="Gordon S.G."/>
            <person name="Govers F."/>
            <person name="Grunwald N.J."/>
            <person name="Huang W."/>
            <person name="Ivors K.L."/>
            <person name="Jones R.W."/>
            <person name="Kamoun S."/>
            <person name="Krampis K."/>
            <person name="Lamour K.H."/>
            <person name="Lee M.K."/>
            <person name="McDonald W.H."/>
            <person name="Medina M."/>
            <person name="Meijer H.J."/>
            <person name="Nordberg E.K."/>
            <person name="Maclean D.J."/>
            <person name="Ospina-Giraldo M.D."/>
            <person name="Morris P.F."/>
            <person name="Phuntumart V."/>
            <person name="Putnam N.H."/>
            <person name="Rash S."/>
            <person name="Rose J.K."/>
            <person name="Sakihama Y."/>
            <person name="Salamov A.A."/>
            <person name="Savidor A."/>
            <person name="Scheuring C.F."/>
            <person name="Smith B.M."/>
            <person name="Sobral B.W."/>
            <person name="Terry A."/>
            <person name="Torto-Alalibo T.A."/>
            <person name="Win J."/>
            <person name="Xu Z."/>
            <person name="Zhang H."/>
            <person name="Grigoriev I.V."/>
            <person name="Rokhsar D.S."/>
            <person name="Boore J.L."/>
        </authorList>
    </citation>
    <scope>NUCLEOTIDE SEQUENCE [LARGE SCALE GENOMIC DNA]</scope>
    <source>
        <strain evidence="10 11">P6497</strain>
    </source>
</reference>
<name>G4YW60_PHYSP</name>
<dbReference type="GO" id="GO:0000973">
    <property type="term" value="P:post-transcriptional tethering of RNA polymerase II gene DNA at nuclear periphery"/>
    <property type="evidence" value="ECO:0007669"/>
    <property type="project" value="TreeGrafter"/>
</dbReference>
<feature type="non-terminal residue" evidence="10">
    <location>
        <position position="1"/>
    </location>
</feature>
<keyword evidence="6" id="KW-0811">Translocation</keyword>
<comment type="subcellular location">
    <subcellularLocation>
        <location evidence="1">Nucleus</location>
        <location evidence="1">Nuclear pore complex</location>
    </subcellularLocation>
</comment>
<evidence type="ECO:0000256" key="5">
    <source>
        <dbReference type="ARBA" id="ARBA00022927"/>
    </source>
</evidence>
<dbReference type="GO" id="GO:0017056">
    <property type="term" value="F:structural constituent of nuclear pore"/>
    <property type="evidence" value="ECO:0007669"/>
    <property type="project" value="InterPro"/>
</dbReference>
<evidence type="ECO:0000256" key="8">
    <source>
        <dbReference type="ARBA" id="ARBA00023242"/>
    </source>
</evidence>
<dbReference type="AlphaFoldDB" id="G4YW60"/>
<dbReference type="KEGG" id="psoj:PHYSODRAFT_435012"/>
<keyword evidence="7" id="KW-0906">Nuclear pore complex</keyword>
<dbReference type="SMR" id="G4YW60"/>
<keyword evidence="4" id="KW-0509">mRNA transport</keyword>
<dbReference type="PANTHER" id="PTHR23198">
    <property type="entry name" value="NUCLEOPORIN"/>
    <property type="match status" value="1"/>
</dbReference>
<keyword evidence="8" id="KW-0539">Nucleus</keyword>
<dbReference type="EMBL" id="JH159152">
    <property type="protein sequence ID" value="EGZ24950.1"/>
    <property type="molecule type" value="Genomic_DNA"/>
</dbReference>
<dbReference type="GO" id="GO:0008139">
    <property type="term" value="F:nuclear localization sequence binding"/>
    <property type="evidence" value="ECO:0007669"/>
    <property type="project" value="TreeGrafter"/>
</dbReference>
<sequence length="124" mass="13625">LHHLTEEELARVENFVIGCRGCGKISFVGATDLRGLQLDDAVVFSDGEIVVYPDERAKPDVGCALNKPAIVDLHGISAEVNESHEDFLKRLERHTQALGATFLGYDEDAQDGSGGVWSFRVEHF</sequence>
<dbReference type="GO" id="GO:0003723">
    <property type="term" value="F:RNA binding"/>
    <property type="evidence" value="ECO:0007669"/>
    <property type="project" value="TreeGrafter"/>
</dbReference>
<dbReference type="InParanoid" id="G4YW60"/>
<dbReference type="GO" id="GO:0051028">
    <property type="term" value="P:mRNA transport"/>
    <property type="evidence" value="ECO:0007669"/>
    <property type="project" value="UniProtKB-KW"/>
</dbReference>
<evidence type="ECO:0000256" key="7">
    <source>
        <dbReference type="ARBA" id="ARBA00023132"/>
    </source>
</evidence>
<dbReference type="Pfam" id="PF04096">
    <property type="entry name" value="Nucleoporin2"/>
    <property type="match status" value="1"/>
</dbReference>
<evidence type="ECO:0000256" key="4">
    <source>
        <dbReference type="ARBA" id="ARBA00022816"/>
    </source>
</evidence>
<dbReference type="GO" id="GO:0006405">
    <property type="term" value="P:RNA export from nucleus"/>
    <property type="evidence" value="ECO:0007669"/>
    <property type="project" value="TreeGrafter"/>
</dbReference>
<gene>
    <name evidence="10" type="ORF">PHYSODRAFT_435012</name>
</gene>
<dbReference type="Proteomes" id="UP000002640">
    <property type="component" value="Unassembled WGS sequence"/>
</dbReference>
<feature type="domain" description="Peptidase S59" evidence="9">
    <location>
        <begin position="1"/>
        <end position="124"/>
    </location>
</feature>
<accession>G4YW60</accession>
<evidence type="ECO:0000256" key="2">
    <source>
        <dbReference type="ARBA" id="ARBA00008926"/>
    </source>
</evidence>
<dbReference type="GO" id="GO:0034398">
    <property type="term" value="P:telomere tethering at nuclear periphery"/>
    <property type="evidence" value="ECO:0007669"/>
    <property type="project" value="TreeGrafter"/>
</dbReference>
<dbReference type="MEROPS" id="S59.A02"/>
<dbReference type="STRING" id="1094619.G4YW60"/>
<evidence type="ECO:0000313" key="11">
    <source>
        <dbReference type="Proteomes" id="UP000002640"/>
    </source>
</evidence>
<comment type="similarity">
    <text evidence="2">Belongs to the nucleoporin GLFG family.</text>
</comment>
<evidence type="ECO:0000259" key="9">
    <source>
        <dbReference type="PROSITE" id="PS51434"/>
    </source>
</evidence>
<keyword evidence="3" id="KW-0813">Transport</keyword>
<proteinExistence type="inferred from homology"/>
<dbReference type="SUPFAM" id="SSF82215">
    <property type="entry name" value="C-terminal autoproteolytic domain of nucleoporin nup98"/>
    <property type="match status" value="1"/>
</dbReference>
<evidence type="ECO:0000313" key="10">
    <source>
        <dbReference type="EMBL" id="EGZ24950.1"/>
    </source>
</evidence>
<dbReference type="RefSeq" id="XP_009520238.1">
    <property type="nucleotide sequence ID" value="XM_009521943.1"/>
</dbReference>
<evidence type="ECO:0000256" key="6">
    <source>
        <dbReference type="ARBA" id="ARBA00023010"/>
    </source>
</evidence>
<dbReference type="Gene3D" id="3.30.1610.10">
    <property type="entry name" value="Peptidase S59, nucleoporin"/>
    <property type="match status" value="1"/>
</dbReference>
<dbReference type="OMA" id="MICWSGE"/>
<evidence type="ECO:0000256" key="1">
    <source>
        <dbReference type="ARBA" id="ARBA00004567"/>
    </source>
</evidence>
<evidence type="ECO:0000256" key="3">
    <source>
        <dbReference type="ARBA" id="ARBA00022448"/>
    </source>
</evidence>
<dbReference type="GO" id="GO:0044614">
    <property type="term" value="C:nuclear pore cytoplasmic filaments"/>
    <property type="evidence" value="ECO:0007669"/>
    <property type="project" value="TreeGrafter"/>
</dbReference>
<organism evidence="10 11">
    <name type="scientific">Phytophthora sojae (strain P6497)</name>
    <name type="common">Soybean stem and root rot agent</name>
    <name type="synonym">Phytophthora megasperma f. sp. glycines</name>
    <dbReference type="NCBI Taxonomy" id="1094619"/>
    <lineage>
        <taxon>Eukaryota</taxon>
        <taxon>Sar</taxon>
        <taxon>Stramenopiles</taxon>
        <taxon>Oomycota</taxon>
        <taxon>Peronosporomycetes</taxon>
        <taxon>Peronosporales</taxon>
        <taxon>Peronosporaceae</taxon>
        <taxon>Phytophthora</taxon>
    </lineage>
</organism>
<dbReference type="PANTHER" id="PTHR23198:SF6">
    <property type="entry name" value="NUCLEAR PORE COMPLEX PROTEIN NUP98-NUP96"/>
    <property type="match status" value="1"/>
</dbReference>
<protein>
    <recommendedName>
        <fullName evidence="9">Peptidase S59 domain-containing protein</fullName>
    </recommendedName>
</protein>
<feature type="non-terminal residue" evidence="10">
    <location>
        <position position="124"/>
    </location>
</feature>
<dbReference type="GO" id="GO:0006606">
    <property type="term" value="P:protein import into nucleus"/>
    <property type="evidence" value="ECO:0007669"/>
    <property type="project" value="TreeGrafter"/>
</dbReference>